<protein>
    <submittedName>
        <fullName evidence="3">Uncharacterized protein</fullName>
    </submittedName>
</protein>
<keyword evidence="4" id="KW-1185">Reference proteome</keyword>
<evidence type="ECO:0000256" key="2">
    <source>
        <dbReference type="SAM" id="SignalP"/>
    </source>
</evidence>
<dbReference type="PROSITE" id="PS51257">
    <property type="entry name" value="PROKAR_LIPOPROTEIN"/>
    <property type="match status" value="1"/>
</dbReference>
<dbReference type="RefSeq" id="WP_146957277.1">
    <property type="nucleotide sequence ID" value="NZ_CP042467.1"/>
</dbReference>
<evidence type="ECO:0000313" key="4">
    <source>
        <dbReference type="Proteomes" id="UP000321595"/>
    </source>
</evidence>
<evidence type="ECO:0000313" key="3">
    <source>
        <dbReference type="EMBL" id="QED26116.1"/>
    </source>
</evidence>
<dbReference type="AlphaFoldDB" id="A0A5B8XQX3"/>
<proteinExistence type="predicted"/>
<feature type="region of interest" description="Disordered" evidence="1">
    <location>
        <begin position="25"/>
        <end position="56"/>
    </location>
</feature>
<dbReference type="OrthoDB" id="5497782at2"/>
<dbReference type="Proteomes" id="UP000321595">
    <property type="component" value="Chromosome"/>
</dbReference>
<dbReference type="EMBL" id="CP042467">
    <property type="protein sequence ID" value="QED26116.1"/>
    <property type="molecule type" value="Genomic_DNA"/>
</dbReference>
<feature type="signal peptide" evidence="2">
    <location>
        <begin position="1"/>
        <end position="18"/>
    </location>
</feature>
<organism evidence="3 4">
    <name type="scientific">Microvenator marinus</name>
    <dbReference type="NCBI Taxonomy" id="2600177"/>
    <lineage>
        <taxon>Bacteria</taxon>
        <taxon>Deltaproteobacteria</taxon>
        <taxon>Bradymonadales</taxon>
        <taxon>Microvenatoraceae</taxon>
        <taxon>Microvenator</taxon>
    </lineage>
</organism>
<accession>A0A5B8XQX3</accession>
<keyword evidence="2" id="KW-0732">Signal</keyword>
<evidence type="ECO:0000256" key="1">
    <source>
        <dbReference type="SAM" id="MobiDB-lite"/>
    </source>
</evidence>
<gene>
    <name evidence="3" type="ORF">FRD01_02340</name>
</gene>
<sequence>MMIRFGLVGILVLLGACAEGETSNNADMGTTNNVSSPTNNVTTPTNGQTTPEEDTGPSCGVCCPMERSCTDETTVGVCRADGQSFETTACDEGQVCENAECVDPPVCQPGDRSCYDSVTLLTCRQTGDGFTTSPCDEGLSCVDGECLSGSPNGTACNADDECASGECRCGSNTDDTCPNSPSQGYCAARSCDSESCGVDGACFAAEAAPLDPSVDFDHCLSKCTPGSCAAGLTCIGVPSRGETGLEWNDACYFEGFVAIGGECTQDSQCIGGVCLTDYFSPDEPGYCTRRCDEDSSCPDNAACVNLRAGTFYCSLKCGSGSVTGNQTCPFDTASRFDVTCANFNRPDGTAVRTCASQRD</sequence>
<dbReference type="KEGG" id="bbae:FRD01_02340"/>
<feature type="compositionally biased region" description="Low complexity" evidence="1">
    <location>
        <begin position="29"/>
        <end position="50"/>
    </location>
</feature>
<name>A0A5B8XQX3_9DELT</name>
<reference evidence="3 4" key="1">
    <citation type="submission" date="2019-08" db="EMBL/GenBank/DDBJ databases">
        <authorList>
            <person name="Liang Q."/>
        </authorList>
    </citation>
    <scope>NUCLEOTIDE SEQUENCE [LARGE SCALE GENOMIC DNA]</scope>
    <source>
        <strain evidence="3 4">V1718</strain>
    </source>
</reference>
<feature type="chain" id="PRO_5022894183" evidence="2">
    <location>
        <begin position="19"/>
        <end position="359"/>
    </location>
</feature>